<evidence type="ECO:0000256" key="6">
    <source>
        <dbReference type="ARBA" id="ARBA00035160"/>
    </source>
</evidence>
<comment type="function">
    <text evidence="7 8">Located on the platform of the 30S subunit, it bridges several disparate RNA helices of the 16S rRNA. Forms part of the Shine-Dalgarno cleft in the 70S ribosome.</text>
</comment>
<dbReference type="NCBIfam" id="NF003698">
    <property type="entry name" value="PRK05309.1"/>
    <property type="match status" value="1"/>
</dbReference>
<dbReference type="PROSITE" id="PS00054">
    <property type="entry name" value="RIBOSOMAL_S11"/>
    <property type="match status" value="1"/>
</dbReference>
<evidence type="ECO:0000256" key="2">
    <source>
        <dbReference type="ARBA" id="ARBA00022730"/>
    </source>
</evidence>
<evidence type="ECO:0000256" key="7">
    <source>
        <dbReference type="ARBA" id="ARBA00058053"/>
    </source>
</evidence>
<evidence type="ECO:0000256" key="4">
    <source>
        <dbReference type="ARBA" id="ARBA00022980"/>
    </source>
</evidence>
<comment type="similarity">
    <text evidence="1 8 9">Belongs to the universal ribosomal protein uS11 family.</text>
</comment>
<dbReference type="GO" id="GO:0003735">
    <property type="term" value="F:structural constituent of ribosome"/>
    <property type="evidence" value="ECO:0007669"/>
    <property type="project" value="InterPro"/>
</dbReference>
<dbReference type="Proteomes" id="UP000599024">
    <property type="component" value="Unassembled WGS sequence"/>
</dbReference>
<dbReference type="FunFam" id="3.30.420.80:FF:000001">
    <property type="entry name" value="30S ribosomal protein S11"/>
    <property type="match status" value="1"/>
</dbReference>
<evidence type="ECO:0000256" key="8">
    <source>
        <dbReference type="HAMAP-Rule" id="MF_01310"/>
    </source>
</evidence>
<keyword evidence="3 8" id="KW-0694">RNA-binding</keyword>
<dbReference type="InterPro" id="IPR036967">
    <property type="entry name" value="Ribosomal_uS11_sf"/>
</dbReference>
<evidence type="ECO:0000256" key="5">
    <source>
        <dbReference type="ARBA" id="ARBA00023274"/>
    </source>
</evidence>
<evidence type="ECO:0000313" key="10">
    <source>
        <dbReference type="EMBL" id="MBC8207651.1"/>
    </source>
</evidence>
<dbReference type="InterPro" id="IPR001971">
    <property type="entry name" value="Ribosomal_uS11"/>
</dbReference>
<dbReference type="EMBL" id="JACNLK010000008">
    <property type="protein sequence ID" value="MBC8207651.1"/>
    <property type="molecule type" value="Genomic_DNA"/>
</dbReference>
<keyword evidence="5 8" id="KW-0687">Ribonucleoprotein</keyword>
<dbReference type="GO" id="GO:0019843">
    <property type="term" value="F:rRNA binding"/>
    <property type="evidence" value="ECO:0007669"/>
    <property type="project" value="UniProtKB-UniRule"/>
</dbReference>
<dbReference type="PIRSF" id="PIRSF002131">
    <property type="entry name" value="Ribosomal_S11"/>
    <property type="match status" value="1"/>
</dbReference>
<dbReference type="GO" id="GO:0006412">
    <property type="term" value="P:translation"/>
    <property type="evidence" value="ECO:0007669"/>
    <property type="project" value="UniProtKB-UniRule"/>
</dbReference>
<proteinExistence type="inferred from homology"/>
<comment type="subunit">
    <text evidence="8">Part of the 30S ribosomal subunit. Interacts with proteins S7 and S18. Binds to IF-3.</text>
</comment>
<dbReference type="GO" id="GO:0005840">
    <property type="term" value="C:ribosome"/>
    <property type="evidence" value="ECO:0007669"/>
    <property type="project" value="UniProtKB-KW"/>
</dbReference>
<name>A0A8J6T8P5_9BACT</name>
<dbReference type="SUPFAM" id="SSF53137">
    <property type="entry name" value="Translational machinery components"/>
    <property type="match status" value="1"/>
</dbReference>
<dbReference type="AlphaFoldDB" id="A0A8J6T8P5"/>
<accession>A0A8J6T8P5</accession>
<dbReference type="InterPro" id="IPR018102">
    <property type="entry name" value="Ribosomal_uS11_CS"/>
</dbReference>
<evidence type="ECO:0000256" key="3">
    <source>
        <dbReference type="ARBA" id="ARBA00022884"/>
    </source>
</evidence>
<organism evidence="10 11">
    <name type="scientific">Candidatus Desulfatifera sulfidica</name>
    <dbReference type="NCBI Taxonomy" id="2841691"/>
    <lineage>
        <taxon>Bacteria</taxon>
        <taxon>Pseudomonadati</taxon>
        <taxon>Thermodesulfobacteriota</taxon>
        <taxon>Desulfobulbia</taxon>
        <taxon>Desulfobulbales</taxon>
        <taxon>Desulfobulbaceae</taxon>
        <taxon>Candidatus Desulfatifera</taxon>
    </lineage>
</organism>
<dbReference type="Gene3D" id="3.30.420.80">
    <property type="entry name" value="Ribosomal protein S11"/>
    <property type="match status" value="1"/>
</dbReference>
<evidence type="ECO:0000256" key="9">
    <source>
        <dbReference type="RuleBase" id="RU003629"/>
    </source>
</evidence>
<comment type="caution">
    <text evidence="10">The sequence shown here is derived from an EMBL/GenBank/DDBJ whole genome shotgun (WGS) entry which is preliminary data.</text>
</comment>
<keyword evidence="2 8" id="KW-0699">rRNA-binding</keyword>
<dbReference type="Pfam" id="PF00411">
    <property type="entry name" value="Ribosomal_S11"/>
    <property type="match status" value="1"/>
</dbReference>
<dbReference type="PANTHER" id="PTHR11759">
    <property type="entry name" value="40S RIBOSOMAL PROTEIN S14/30S RIBOSOMAL PROTEIN S11"/>
    <property type="match status" value="1"/>
</dbReference>
<evidence type="ECO:0000256" key="1">
    <source>
        <dbReference type="ARBA" id="ARBA00006194"/>
    </source>
</evidence>
<protein>
    <recommendedName>
        <fullName evidence="6 8">Small ribosomal subunit protein uS11</fullName>
    </recommendedName>
</protein>
<keyword evidence="4 8" id="KW-0689">Ribosomal protein</keyword>
<dbReference type="HAMAP" id="MF_01310">
    <property type="entry name" value="Ribosomal_uS11"/>
    <property type="match status" value="1"/>
</dbReference>
<evidence type="ECO:0000313" key="11">
    <source>
        <dbReference type="Proteomes" id="UP000599024"/>
    </source>
</evidence>
<gene>
    <name evidence="8 10" type="primary">rpsK</name>
    <name evidence="10" type="ORF">H8E79_00570</name>
</gene>
<sequence length="132" mass="14162">MAGGKRAPARTKKKVKKNVPEGIVFIYSTFNNTIITISDKQGNVISWCSAGVLGFKGSRKSTPFAAQNALAEASKKAVEHGMRKVEVKCKGPGPGRESALRALATSGFEVSRISDVTPLPHNGCKPPKRRRV</sequence>
<dbReference type="InterPro" id="IPR019981">
    <property type="entry name" value="Ribosomal_uS11_bac-type"/>
</dbReference>
<reference evidence="10 11" key="1">
    <citation type="submission" date="2020-08" db="EMBL/GenBank/DDBJ databases">
        <title>Bridging the membrane lipid divide: bacteria of the FCB group superphylum have the potential to synthesize archaeal ether lipids.</title>
        <authorList>
            <person name="Villanueva L."/>
            <person name="Von Meijenfeldt F.A.B."/>
            <person name="Westbye A.B."/>
            <person name="Yadav S."/>
            <person name="Hopmans E.C."/>
            <person name="Dutilh B.E."/>
            <person name="Sinninghe Damste J.S."/>
        </authorList>
    </citation>
    <scope>NUCLEOTIDE SEQUENCE [LARGE SCALE GENOMIC DNA]</scope>
    <source>
        <strain evidence="10">NIOZ-UU81</strain>
    </source>
</reference>
<dbReference type="GO" id="GO:1990904">
    <property type="term" value="C:ribonucleoprotein complex"/>
    <property type="evidence" value="ECO:0007669"/>
    <property type="project" value="UniProtKB-KW"/>
</dbReference>
<dbReference type="NCBIfam" id="TIGR03632">
    <property type="entry name" value="uS11_bact"/>
    <property type="match status" value="1"/>
</dbReference>